<dbReference type="InterPro" id="IPR036890">
    <property type="entry name" value="HATPase_C_sf"/>
</dbReference>
<dbReference type="RefSeq" id="WP_094823664.1">
    <property type="nucleotide sequence ID" value="NZ_NEVO01000016.1"/>
</dbReference>
<dbReference type="InterPro" id="IPR003594">
    <property type="entry name" value="HATPase_dom"/>
</dbReference>
<organism evidence="2 3">
    <name type="scientific">Bordetella genomosp. 4</name>
    <dbReference type="NCBI Taxonomy" id="463044"/>
    <lineage>
        <taxon>Bacteria</taxon>
        <taxon>Pseudomonadati</taxon>
        <taxon>Pseudomonadota</taxon>
        <taxon>Betaproteobacteria</taxon>
        <taxon>Burkholderiales</taxon>
        <taxon>Alcaligenaceae</taxon>
        <taxon>Bordetella</taxon>
    </lineage>
</organism>
<comment type="caution">
    <text evidence="2">The sequence shown here is derived from an EMBL/GenBank/DDBJ whole genome shotgun (WGS) entry which is preliminary data.</text>
</comment>
<evidence type="ECO:0000259" key="1">
    <source>
        <dbReference type="Pfam" id="PF13581"/>
    </source>
</evidence>
<keyword evidence="3" id="KW-1185">Reference proteome</keyword>
<feature type="domain" description="Histidine kinase/HSP90-like ATPase" evidence="1">
    <location>
        <begin position="14"/>
        <end position="147"/>
    </location>
</feature>
<sequence>MPPQTDTLDLVPDRNTVKSATQWLETICRRESWPSAVAFALTLSLDEALTNIVSYAFQSADHINDNHRTDDDSTPRAVYLRCTWTRTQVRLEIIDNGRPYDPTQSITPSLATSLDEAHLGGHGLRLMRHYLSGMSYVRSHQRNCLILLVDLTINPGKR</sequence>
<gene>
    <name evidence="2" type="ORF">CAL20_24295</name>
</gene>
<evidence type="ECO:0000313" key="2">
    <source>
        <dbReference type="EMBL" id="OZI51027.1"/>
    </source>
</evidence>
<dbReference type="Proteomes" id="UP000216885">
    <property type="component" value="Unassembled WGS sequence"/>
</dbReference>
<evidence type="ECO:0000313" key="3">
    <source>
        <dbReference type="Proteomes" id="UP000216885"/>
    </source>
</evidence>
<protein>
    <recommendedName>
        <fullName evidence="1">Histidine kinase/HSP90-like ATPase domain-containing protein</fullName>
    </recommendedName>
</protein>
<dbReference type="Pfam" id="PF13581">
    <property type="entry name" value="HATPase_c_2"/>
    <property type="match status" value="1"/>
</dbReference>
<dbReference type="AlphaFoldDB" id="A0A261TP36"/>
<dbReference type="OrthoDB" id="327549at2"/>
<dbReference type="EMBL" id="NEVQ01000022">
    <property type="protein sequence ID" value="OZI51027.1"/>
    <property type="molecule type" value="Genomic_DNA"/>
</dbReference>
<reference evidence="2 3" key="1">
    <citation type="submission" date="2017-05" db="EMBL/GenBank/DDBJ databases">
        <title>Complete and WGS of Bordetella genogroups.</title>
        <authorList>
            <person name="Spilker T."/>
            <person name="LiPuma J."/>
        </authorList>
    </citation>
    <scope>NUCLEOTIDE SEQUENCE [LARGE SCALE GENOMIC DNA]</scope>
    <source>
        <strain evidence="2 3">AU9919</strain>
    </source>
</reference>
<dbReference type="CDD" id="cd16936">
    <property type="entry name" value="HATPase_RsbW-like"/>
    <property type="match status" value="1"/>
</dbReference>
<dbReference type="Gene3D" id="3.30.565.10">
    <property type="entry name" value="Histidine kinase-like ATPase, C-terminal domain"/>
    <property type="match status" value="1"/>
</dbReference>
<proteinExistence type="predicted"/>
<name>A0A261TP36_9BORD</name>
<dbReference type="SUPFAM" id="SSF55874">
    <property type="entry name" value="ATPase domain of HSP90 chaperone/DNA topoisomerase II/histidine kinase"/>
    <property type="match status" value="1"/>
</dbReference>
<accession>A0A261TP36</accession>